<gene>
    <name evidence="3" type="ORF">KCG44_01225</name>
</gene>
<keyword evidence="1" id="KW-0732">Signal</keyword>
<feature type="signal peptide" evidence="1">
    <location>
        <begin position="1"/>
        <end position="23"/>
    </location>
</feature>
<dbReference type="RefSeq" id="WP_218443699.1">
    <property type="nucleotide sequence ID" value="NZ_JAGSPA010000001.1"/>
</dbReference>
<dbReference type="InterPro" id="IPR013424">
    <property type="entry name" value="Ice-binding_C"/>
</dbReference>
<dbReference type="Proteomes" id="UP000722336">
    <property type="component" value="Unassembled WGS sequence"/>
</dbReference>
<feature type="domain" description="Ice-binding protein C-terminal" evidence="2">
    <location>
        <begin position="189"/>
        <end position="211"/>
    </location>
</feature>
<keyword evidence="4" id="KW-1185">Reference proteome</keyword>
<sequence length="216" mass="22070">MSISSQLKFAIPFALVAATGAHATVISGVVTGGQALGQGGTFVKIDPIPGGLVVGNDNQQSPNLWAFDEDQNIAIGSNISVDVGTSLMAGDTVASHYVFFDPGPSTTISATVTFDSAIVGIATSTQNLADSDFLANTMVTYLNPSLRGLENAQDTVTIIGPNTIQIDFRASTPGDYIRVFTEFSPGANVPAPGALGLLGLGIVALGLRARRTAASA</sequence>
<dbReference type="EMBL" id="JAGSPA010000001">
    <property type="protein sequence ID" value="MBV7255398.1"/>
    <property type="molecule type" value="Genomic_DNA"/>
</dbReference>
<proteinExistence type="predicted"/>
<feature type="chain" id="PRO_5046111558" evidence="1">
    <location>
        <begin position="24"/>
        <end position="216"/>
    </location>
</feature>
<evidence type="ECO:0000313" key="3">
    <source>
        <dbReference type="EMBL" id="MBV7255398.1"/>
    </source>
</evidence>
<organism evidence="3 4">
    <name type="scientific">Pacificimonas pallii</name>
    <dbReference type="NCBI Taxonomy" id="2827236"/>
    <lineage>
        <taxon>Bacteria</taxon>
        <taxon>Pseudomonadati</taxon>
        <taxon>Pseudomonadota</taxon>
        <taxon>Alphaproteobacteria</taxon>
        <taxon>Sphingomonadales</taxon>
        <taxon>Sphingosinicellaceae</taxon>
        <taxon>Pacificimonas</taxon>
    </lineage>
</organism>
<name>A0ABS6SAH3_9SPHN</name>
<comment type="caution">
    <text evidence="3">The sequence shown here is derived from an EMBL/GenBank/DDBJ whole genome shotgun (WGS) entry which is preliminary data.</text>
</comment>
<evidence type="ECO:0000259" key="2">
    <source>
        <dbReference type="Pfam" id="PF07589"/>
    </source>
</evidence>
<dbReference type="Pfam" id="PF07589">
    <property type="entry name" value="PEP-CTERM"/>
    <property type="match status" value="1"/>
</dbReference>
<protein>
    <submittedName>
        <fullName evidence="3">PEP-CTERM sorting domain-containing protein</fullName>
    </submittedName>
</protein>
<evidence type="ECO:0000313" key="4">
    <source>
        <dbReference type="Proteomes" id="UP000722336"/>
    </source>
</evidence>
<reference evidence="3 4" key="1">
    <citation type="submission" date="2021-04" db="EMBL/GenBank/DDBJ databases">
        <authorList>
            <person name="Pira H."/>
            <person name="Risdian C."/>
            <person name="Wink J."/>
        </authorList>
    </citation>
    <scope>NUCLEOTIDE SEQUENCE [LARGE SCALE GENOMIC DNA]</scope>
    <source>
        <strain evidence="3 4">WHA3</strain>
    </source>
</reference>
<accession>A0ABS6SAH3</accession>
<evidence type="ECO:0000256" key="1">
    <source>
        <dbReference type="SAM" id="SignalP"/>
    </source>
</evidence>